<evidence type="ECO:0000259" key="9">
    <source>
        <dbReference type="Pfam" id="PF23380"/>
    </source>
</evidence>
<feature type="compositionally biased region" description="Low complexity" evidence="6">
    <location>
        <begin position="435"/>
        <end position="454"/>
    </location>
</feature>
<feature type="domain" description="Oberon-like PHD finger" evidence="7">
    <location>
        <begin position="128"/>
        <end position="253"/>
    </location>
</feature>
<evidence type="ECO:0000256" key="6">
    <source>
        <dbReference type="SAM" id="MobiDB-lite"/>
    </source>
</evidence>
<dbReference type="PANTHER" id="PTHR46286">
    <property type="entry name" value="VIN3-LIKE PROTEIN 2-RELATED"/>
    <property type="match status" value="1"/>
</dbReference>
<feature type="compositionally biased region" description="Basic and acidic residues" evidence="6">
    <location>
        <begin position="540"/>
        <end position="550"/>
    </location>
</feature>
<dbReference type="Pfam" id="PF23376">
    <property type="entry name" value="Fn3_VIN3"/>
    <property type="match status" value="1"/>
</dbReference>
<dbReference type="GO" id="GO:0010048">
    <property type="term" value="P:vernalization response"/>
    <property type="evidence" value="ECO:0007669"/>
    <property type="project" value="InterPro"/>
</dbReference>
<dbReference type="GO" id="GO:0040029">
    <property type="term" value="P:epigenetic regulation of gene expression"/>
    <property type="evidence" value="ECO:0007669"/>
    <property type="project" value="InterPro"/>
</dbReference>
<dbReference type="STRING" id="218851.A0A2G5C7L7"/>
<dbReference type="InterPro" id="IPR044514">
    <property type="entry name" value="VIN3-like"/>
</dbReference>
<keyword evidence="11" id="KW-1185">Reference proteome</keyword>
<dbReference type="GO" id="GO:0005634">
    <property type="term" value="C:nucleus"/>
    <property type="evidence" value="ECO:0007669"/>
    <property type="project" value="UniProtKB-SubCell"/>
</dbReference>
<evidence type="ECO:0000259" key="8">
    <source>
        <dbReference type="Pfam" id="PF23376"/>
    </source>
</evidence>
<dbReference type="InterPro" id="IPR058585">
    <property type="entry name" value="Fn3_VIN3"/>
</dbReference>
<dbReference type="Pfam" id="PF07227">
    <property type="entry name" value="PHD_Oberon"/>
    <property type="match status" value="1"/>
</dbReference>
<protein>
    <submittedName>
        <fullName evidence="10">Uncharacterized protein</fullName>
    </submittedName>
</protein>
<evidence type="ECO:0000313" key="11">
    <source>
        <dbReference type="Proteomes" id="UP000230069"/>
    </source>
</evidence>
<dbReference type="InterPro" id="IPR056990">
    <property type="entry name" value="VIN3-like_C"/>
</dbReference>
<keyword evidence="5" id="KW-0539">Nucleus</keyword>
<dbReference type="EMBL" id="KZ305098">
    <property type="protein sequence ID" value="PIA27281.1"/>
    <property type="molecule type" value="Genomic_DNA"/>
</dbReference>
<keyword evidence="3" id="KW-0863">Zinc-finger</keyword>
<dbReference type="OrthoDB" id="1897075at2759"/>
<keyword evidence="2" id="KW-0479">Metal-binding</keyword>
<feature type="region of interest" description="Disordered" evidence="6">
    <location>
        <begin position="83"/>
        <end position="115"/>
    </location>
</feature>
<feature type="region of interest" description="Disordered" evidence="6">
    <location>
        <begin position="429"/>
        <end position="463"/>
    </location>
</feature>
<reference evidence="10 11" key="1">
    <citation type="submission" date="2017-09" db="EMBL/GenBank/DDBJ databases">
        <title>WGS assembly of Aquilegia coerulea Goldsmith.</title>
        <authorList>
            <person name="Hodges S."/>
            <person name="Kramer E."/>
            <person name="Nordborg M."/>
            <person name="Tomkins J."/>
            <person name="Borevitz J."/>
            <person name="Derieg N."/>
            <person name="Yan J."/>
            <person name="Mihaltcheva S."/>
            <person name="Hayes R.D."/>
            <person name="Rokhsar D."/>
        </authorList>
    </citation>
    <scope>NUCLEOTIDE SEQUENCE [LARGE SCALE GENOMIC DNA]</scope>
    <source>
        <strain evidence="11">cv. Goldsmith</strain>
    </source>
</reference>
<dbReference type="Pfam" id="PF23380">
    <property type="entry name" value="VIN3_C"/>
    <property type="match status" value="1"/>
</dbReference>
<dbReference type="AlphaFoldDB" id="A0A2G5C7L7"/>
<name>A0A2G5C7L7_AQUCA</name>
<gene>
    <name evidence="10" type="ORF">AQUCO_08100015v1</name>
</gene>
<keyword evidence="4" id="KW-0862">Zinc</keyword>
<proteinExistence type="predicted"/>
<feature type="domain" description="VIN3-like C-terminal" evidence="9">
    <location>
        <begin position="642"/>
        <end position="715"/>
    </location>
</feature>
<evidence type="ECO:0000256" key="2">
    <source>
        <dbReference type="ARBA" id="ARBA00022723"/>
    </source>
</evidence>
<evidence type="ECO:0000256" key="4">
    <source>
        <dbReference type="ARBA" id="ARBA00022833"/>
    </source>
</evidence>
<dbReference type="GO" id="GO:0008270">
    <property type="term" value="F:zinc ion binding"/>
    <property type="evidence" value="ECO:0007669"/>
    <property type="project" value="UniProtKB-KW"/>
</dbReference>
<comment type="subcellular location">
    <subcellularLocation>
        <location evidence="1">Nucleus</location>
    </subcellularLocation>
</comment>
<dbReference type="Proteomes" id="UP000230069">
    <property type="component" value="Unassembled WGS sequence"/>
</dbReference>
<evidence type="ECO:0000256" key="1">
    <source>
        <dbReference type="ARBA" id="ARBA00004123"/>
    </source>
</evidence>
<dbReference type="PANTHER" id="PTHR46286:SF2">
    <property type="entry name" value="VIN3-LIKE PROTEIN 2"/>
    <property type="match status" value="1"/>
</dbReference>
<accession>A0A2G5C7L7</accession>
<evidence type="ECO:0000259" key="7">
    <source>
        <dbReference type="Pfam" id="PF07227"/>
    </source>
</evidence>
<sequence>MASSYKGYVLDPLKCSKLNMEEKRELVYEISKCTDDGHEMLQSWSRRELSQILCAEMGIERKYASLPKMKIIERLMRFFSKKHGKKTTEPHLDPKPSALKRPNTSKRQRKSENPSRLPFEKVENAIYCQNPSCRATSLDQEVQEDSKESFCKLCSCYICYQYDKNKDPSLWLFCSSEPPYEDGSCDMQCHLECALTQERAIAMDGHHAAFDISFDCVCCGKVIDLLRCLKNQLLIAKDTVKVEVLCHRLFLSQKLLRGTKKYQKTEELVDEAVRKLGAKVGLLSVKMVEGNISSLTSGIEAQKLCASAVQSLDSILFCGILLPASNLKLQDSNLTPQKLIRFENVSATSITVVLDFEDTSIVGWYDLWLRRADIMYYPAEPTCTLFAPKLSFSFFDLTPVAEYILKIVSFSNMKEFETWEVRFATNSPENSGGKSLLVERGSSSTSSSSLSNPSDGDESNNLSACVDKIDNSEANHFSYCKKTEIPNISKFSDGACKSISELQNKITDTTREETPETSVSAVNDECTNEEVKSTSNLNVDPHKDFTKSEEGNQSSDVRLKNSHLLHNEVVKESIMYTESNDPAAEGLEIVPFECGSDDTLPYTSCEVEIENLSWKTQGEQDGSSLDKKFLRNRECTTDGCLEEEYVHCVKVIRLLERRRYIEKNFREKFLSWYSLRATKEERRTVKYFVDTLKDEPIFLSGKLVEIFSERIFSKRPLAVSSGFCMKLWH</sequence>
<feature type="region of interest" description="Disordered" evidence="6">
    <location>
        <begin position="508"/>
        <end position="554"/>
    </location>
</feature>
<evidence type="ECO:0000256" key="3">
    <source>
        <dbReference type="ARBA" id="ARBA00022771"/>
    </source>
</evidence>
<evidence type="ECO:0000256" key="5">
    <source>
        <dbReference type="ARBA" id="ARBA00023242"/>
    </source>
</evidence>
<evidence type="ECO:0000313" key="10">
    <source>
        <dbReference type="EMBL" id="PIA27280.1"/>
    </source>
</evidence>
<organism evidence="10 11">
    <name type="scientific">Aquilegia coerulea</name>
    <name type="common">Rocky mountain columbine</name>
    <dbReference type="NCBI Taxonomy" id="218851"/>
    <lineage>
        <taxon>Eukaryota</taxon>
        <taxon>Viridiplantae</taxon>
        <taxon>Streptophyta</taxon>
        <taxon>Embryophyta</taxon>
        <taxon>Tracheophyta</taxon>
        <taxon>Spermatophyta</taxon>
        <taxon>Magnoliopsida</taxon>
        <taxon>Ranunculales</taxon>
        <taxon>Ranunculaceae</taxon>
        <taxon>Thalictroideae</taxon>
        <taxon>Aquilegia</taxon>
    </lineage>
</organism>
<feature type="domain" description="VIN3-like fibronectin type-III" evidence="8">
    <location>
        <begin position="340"/>
        <end position="425"/>
    </location>
</feature>
<dbReference type="EMBL" id="KZ305098">
    <property type="protein sequence ID" value="PIA27280.1"/>
    <property type="molecule type" value="Genomic_DNA"/>
</dbReference>
<dbReference type="InterPro" id="IPR032881">
    <property type="entry name" value="Oberon-like_PHD"/>
</dbReference>